<dbReference type="InterPro" id="IPR050088">
    <property type="entry name" value="IspD/TarI_cytidylyltransf_bact"/>
</dbReference>
<feature type="site" description="Transition state stabilizer" evidence="7">
    <location>
        <position position="30"/>
    </location>
</feature>
<dbReference type="InterPro" id="IPR001228">
    <property type="entry name" value="IspD"/>
</dbReference>
<dbReference type="GO" id="GO:0019288">
    <property type="term" value="P:isopentenyl diphosphate biosynthetic process, methylerythritol 4-phosphate pathway"/>
    <property type="evidence" value="ECO:0007669"/>
    <property type="project" value="UniProtKB-UniRule"/>
</dbReference>
<dbReference type="Gene3D" id="3.90.550.10">
    <property type="entry name" value="Spore Coat Polysaccharide Biosynthesis Protein SpsA, Chain A"/>
    <property type="match status" value="1"/>
</dbReference>
<evidence type="ECO:0000256" key="3">
    <source>
        <dbReference type="ARBA" id="ARBA00009789"/>
    </source>
</evidence>
<organism evidence="8">
    <name type="scientific">Rhodothermus marinus</name>
    <name type="common">Rhodothermus obamensis</name>
    <dbReference type="NCBI Taxonomy" id="29549"/>
    <lineage>
        <taxon>Bacteria</taxon>
        <taxon>Pseudomonadati</taxon>
        <taxon>Rhodothermota</taxon>
        <taxon>Rhodothermia</taxon>
        <taxon>Rhodothermales</taxon>
        <taxon>Rhodothermaceae</taxon>
        <taxon>Rhodothermus</taxon>
    </lineage>
</organism>
<reference evidence="8" key="1">
    <citation type="journal article" date="2020" name="mSystems">
        <title>Genome- and Community-Level Interaction Insights into Carbon Utilization and Element Cycling Functions of Hydrothermarchaeota in Hydrothermal Sediment.</title>
        <authorList>
            <person name="Zhou Z."/>
            <person name="Liu Y."/>
            <person name="Xu W."/>
            <person name="Pan J."/>
            <person name="Luo Z.H."/>
            <person name="Li M."/>
        </authorList>
    </citation>
    <scope>NUCLEOTIDE SEQUENCE [LARGE SCALE GENOMIC DNA]</scope>
    <source>
        <strain evidence="8">SpSt-143</strain>
    </source>
</reference>
<dbReference type="SUPFAM" id="SSF53448">
    <property type="entry name" value="Nucleotide-diphospho-sugar transferases"/>
    <property type="match status" value="1"/>
</dbReference>
<evidence type="ECO:0000256" key="4">
    <source>
        <dbReference type="ARBA" id="ARBA00022679"/>
    </source>
</evidence>
<evidence type="ECO:0000313" key="8">
    <source>
        <dbReference type="EMBL" id="HER95298.1"/>
    </source>
</evidence>
<evidence type="ECO:0000256" key="6">
    <source>
        <dbReference type="ARBA" id="ARBA00023229"/>
    </source>
</evidence>
<name>A0A7V2AZ36_RHOMR</name>
<evidence type="ECO:0000256" key="5">
    <source>
        <dbReference type="ARBA" id="ARBA00022695"/>
    </source>
</evidence>
<comment type="pathway">
    <text evidence="2 7">Isoprenoid biosynthesis; isopentenyl diphosphate biosynthesis via DXP pathway; isopentenyl diphosphate from 1-deoxy-D-xylulose 5-phosphate: step 2/6.</text>
</comment>
<keyword evidence="6 7" id="KW-0414">Isoprene biosynthesis</keyword>
<comment type="caution">
    <text evidence="8">The sequence shown here is derived from an EMBL/GenBank/DDBJ whole genome shotgun (WGS) entry which is preliminary data.</text>
</comment>
<dbReference type="Pfam" id="PF01128">
    <property type="entry name" value="IspD"/>
    <property type="match status" value="1"/>
</dbReference>
<protein>
    <recommendedName>
        <fullName evidence="7">2-C-methyl-D-erythritol 4-phosphate cytidylyltransferase</fullName>
        <ecNumber evidence="7">2.7.7.60</ecNumber>
    </recommendedName>
    <alternativeName>
        <fullName evidence="7">4-diphosphocytidyl-2C-methyl-D-erythritol synthase</fullName>
    </alternativeName>
    <alternativeName>
        <fullName evidence="7">MEP cytidylyltransferase</fullName>
        <shortName evidence="7">MCT</shortName>
    </alternativeName>
</protein>
<dbReference type="PROSITE" id="PS01295">
    <property type="entry name" value="ISPD"/>
    <property type="match status" value="1"/>
</dbReference>
<dbReference type="InterPro" id="IPR034683">
    <property type="entry name" value="IspD/TarI"/>
</dbReference>
<feature type="site" description="Transition state stabilizer" evidence="7">
    <location>
        <position position="24"/>
    </location>
</feature>
<dbReference type="HAMAP" id="MF_00108">
    <property type="entry name" value="IspD"/>
    <property type="match status" value="1"/>
</dbReference>
<dbReference type="InterPro" id="IPR029044">
    <property type="entry name" value="Nucleotide-diphossugar_trans"/>
</dbReference>
<sequence>MMQDFRAAGGRVAVLVPAAGRGTRLGGMRKQFRLLGNRPLLEQTLWAFEHHPAVDGLVVAVPAERVVGIAETLRQSGLKKLWHVVAGGATRQDSVAAALRSLPDDVAIVLVHDAVRPFILPEQITAVLEAVRQVGAAALAIPETDTVRRSDDGYLAETVPRQQLYRMQTPQGFRRDWLEAAYAEASEPPATDDVELVRRLGYPVARVAGSVFNFKITTAEDWELATMLWPQWEARRRSCCTL</sequence>
<comment type="catalytic activity">
    <reaction evidence="1 7">
        <text>2-C-methyl-D-erythritol 4-phosphate + CTP + H(+) = 4-CDP-2-C-methyl-D-erythritol + diphosphate</text>
        <dbReference type="Rhea" id="RHEA:13429"/>
        <dbReference type="ChEBI" id="CHEBI:15378"/>
        <dbReference type="ChEBI" id="CHEBI:33019"/>
        <dbReference type="ChEBI" id="CHEBI:37563"/>
        <dbReference type="ChEBI" id="CHEBI:57823"/>
        <dbReference type="ChEBI" id="CHEBI:58262"/>
        <dbReference type="EC" id="2.7.7.60"/>
    </reaction>
</comment>
<dbReference type="CDD" id="cd02516">
    <property type="entry name" value="CDP-ME_synthetase"/>
    <property type="match status" value="1"/>
</dbReference>
<keyword evidence="4 7" id="KW-0808">Transferase</keyword>
<dbReference type="EC" id="2.7.7.60" evidence="7"/>
<keyword evidence="5 7" id="KW-0548">Nucleotidyltransferase</keyword>
<comment type="similarity">
    <text evidence="3 7">Belongs to the IspD/TarI cytidylyltransferase family. IspD subfamily.</text>
</comment>
<accession>A0A7V2AZ36</accession>
<feature type="site" description="Positions MEP for the nucleophilic attack" evidence="7">
    <location>
        <position position="215"/>
    </location>
</feature>
<dbReference type="PANTHER" id="PTHR32125:SF4">
    <property type="entry name" value="2-C-METHYL-D-ERYTHRITOL 4-PHOSPHATE CYTIDYLYLTRANSFERASE, CHLOROPLASTIC"/>
    <property type="match status" value="1"/>
</dbReference>
<dbReference type="InterPro" id="IPR018294">
    <property type="entry name" value="ISPD_synthase_CS"/>
</dbReference>
<evidence type="ECO:0000256" key="7">
    <source>
        <dbReference type="HAMAP-Rule" id="MF_00108"/>
    </source>
</evidence>
<dbReference type="AlphaFoldDB" id="A0A7V2AZ36"/>
<gene>
    <name evidence="7 8" type="primary">ispD</name>
    <name evidence="8" type="ORF">ENO59_02085</name>
</gene>
<comment type="function">
    <text evidence="7">Catalyzes the formation of 4-diphosphocytidyl-2-C-methyl-D-erythritol from CTP and 2-C-methyl-D-erythritol 4-phosphate (MEP).</text>
</comment>
<dbReference type="PANTHER" id="PTHR32125">
    <property type="entry name" value="2-C-METHYL-D-ERYTHRITOL 4-PHOSPHATE CYTIDYLYLTRANSFERASE, CHLOROPLASTIC"/>
    <property type="match status" value="1"/>
</dbReference>
<dbReference type="FunFam" id="3.90.550.10:FF:000003">
    <property type="entry name" value="2-C-methyl-D-erythritol 4-phosphate cytidylyltransferase"/>
    <property type="match status" value="1"/>
</dbReference>
<dbReference type="NCBIfam" id="TIGR00453">
    <property type="entry name" value="ispD"/>
    <property type="match status" value="1"/>
</dbReference>
<dbReference type="UniPathway" id="UPA00056">
    <property type="reaction ID" value="UER00093"/>
</dbReference>
<dbReference type="EMBL" id="DSGB01000003">
    <property type="protein sequence ID" value="HER95298.1"/>
    <property type="molecule type" value="Genomic_DNA"/>
</dbReference>
<proteinExistence type="inferred from homology"/>
<evidence type="ECO:0000256" key="1">
    <source>
        <dbReference type="ARBA" id="ARBA00001282"/>
    </source>
</evidence>
<feature type="site" description="Positions MEP for the nucleophilic attack" evidence="7">
    <location>
        <position position="161"/>
    </location>
</feature>
<evidence type="ECO:0000256" key="2">
    <source>
        <dbReference type="ARBA" id="ARBA00004787"/>
    </source>
</evidence>
<dbReference type="GO" id="GO:0050518">
    <property type="term" value="F:2-C-methyl-D-erythritol 4-phosphate cytidylyltransferase activity"/>
    <property type="evidence" value="ECO:0007669"/>
    <property type="project" value="UniProtKB-UniRule"/>
</dbReference>